<protein>
    <submittedName>
        <fullName evidence="3">Fur-regulated basic protein FbpA</fullName>
    </submittedName>
</protein>
<evidence type="ECO:0000313" key="4">
    <source>
        <dbReference type="Proteomes" id="UP000295132"/>
    </source>
</evidence>
<sequence>MGDILRDAVEKKRKQLIEKLIAFNVYKSEDKHLFELSLTELETEYRTFKSQQHPHGNLGSIKFSNKKK</sequence>
<dbReference type="RefSeq" id="WP_133334927.1">
    <property type="nucleotide sequence ID" value="NZ_JAVGVR010000001.1"/>
</dbReference>
<proteinExistence type="predicted"/>
<gene>
    <name evidence="3" type="primary">fbpA</name>
    <name evidence="3" type="ORF">E2K98_13610</name>
    <name evidence="2" type="ORF">RCG21_20410</name>
</gene>
<dbReference type="Proteomes" id="UP001178888">
    <property type="component" value="Unassembled WGS sequence"/>
</dbReference>
<name>A0A4R5VSD1_9BACI</name>
<dbReference type="EMBL" id="JAVGVR010000001">
    <property type="protein sequence ID" value="MDQ6598695.1"/>
    <property type="molecule type" value="Genomic_DNA"/>
</dbReference>
<accession>A0A4R5VSD1</accession>
<evidence type="ECO:0000313" key="5">
    <source>
        <dbReference type="Proteomes" id="UP001178888"/>
    </source>
</evidence>
<comment type="caution">
    <text evidence="3">The sequence shown here is derived from an EMBL/GenBank/DDBJ whole genome shotgun (WGS) entry which is preliminary data.</text>
</comment>
<evidence type="ECO:0000313" key="3">
    <source>
        <dbReference type="EMBL" id="TDK60761.1"/>
    </source>
</evidence>
<dbReference type="AlphaFoldDB" id="A0A4R5VSD1"/>
<dbReference type="Pfam" id="PF13076">
    <property type="entry name" value="Fur_reg_FbpA"/>
    <property type="match status" value="1"/>
</dbReference>
<feature type="region of interest" description="Disordered" evidence="1">
    <location>
        <begin position="49"/>
        <end position="68"/>
    </location>
</feature>
<organism evidence="3 4">
    <name type="scientific">Bacillus salipaludis</name>
    <dbReference type="NCBI Taxonomy" id="2547811"/>
    <lineage>
        <taxon>Bacteria</taxon>
        <taxon>Bacillati</taxon>
        <taxon>Bacillota</taxon>
        <taxon>Bacilli</taxon>
        <taxon>Bacillales</taxon>
        <taxon>Bacillaceae</taxon>
        <taxon>Bacillus</taxon>
    </lineage>
</organism>
<dbReference type="EMBL" id="SMYO01000006">
    <property type="protein sequence ID" value="TDK60761.1"/>
    <property type="molecule type" value="Genomic_DNA"/>
</dbReference>
<evidence type="ECO:0000313" key="2">
    <source>
        <dbReference type="EMBL" id="MDQ6598695.1"/>
    </source>
</evidence>
<reference evidence="3 4" key="1">
    <citation type="submission" date="2019-03" db="EMBL/GenBank/DDBJ databases">
        <title>Bacillus niacini sp. nov. a Nicotinate-Metabolizing Mesophile Isolated from Soil.</title>
        <authorList>
            <person name="Zhang G."/>
        </authorList>
    </citation>
    <scope>NUCLEOTIDE SEQUENCE [LARGE SCALE GENOMIC DNA]</scope>
    <source>
        <strain evidence="3 4">WN066</strain>
    </source>
</reference>
<evidence type="ECO:0000256" key="1">
    <source>
        <dbReference type="SAM" id="MobiDB-lite"/>
    </source>
</evidence>
<dbReference type="Proteomes" id="UP000295132">
    <property type="component" value="Unassembled WGS sequence"/>
</dbReference>
<dbReference type="InterPro" id="IPR025072">
    <property type="entry name" value="Fur_reg_FbpA"/>
</dbReference>
<reference evidence="2" key="2">
    <citation type="submission" date="2023-08" db="EMBL/GenBank/DDBJ databases">
        <title>Nitrogen cycling bacteria in agricultural field soils.</title>
        <authorList>
            <person name="Jang J."/>
        </authorList>
    </citation>
    <scope>NUCLEOTIDE SEQUENCE</scope>
    <source>
        <strain evidence="2">PS3-36</strain>
    </source>
</reference>
<keyword evidence="5" id="KW-1185">Reference proteome</keyword>